<dbReference type="InterPro" id="IPR004517">
    <property type="entry name" value="HisZ"/>
</dbReference>
<evidence type="ECO:0000259" key="11">
    <source>
        <dbReference type="PROSITE" id="PS50862"/>
    </source>
</evidence>
<organism evidence="12 13">
    <name type="scientific">Paenibacillus antibioticophila</name>
    <dbReference type="NCBI Taxonomy" id="1274374"/>
    <lineage>
        <taxon>Bacteria</taxon>
        <taxon>Bacillati</taxon>
        <taxon>Bacillota</taxon>
        <taxon>Bacilli</taxon>
        <taxon>Bacillales</taxon>
        <taxon>Paenibacillaceae</taxon>
        <taxon>Paenibacillus</taxon>
    </lineage>
</organism>
<evidence type="ECO:0000256" key="8">
    <source>
        <dbReference type="HAMAP-Rule" id="MF_00125"/>
    </source>
</evidence>
<comment type="function">
    <text evidence="7 8">Required for the first step of histidine biosynthesis. May allow the feedback regulation of ATP phosphoribosyltransferase activity by histidine.</text>
</comment>
<feature type="binding site" evidence="9">
    <location>
        <begin position="81"/>
        <end position="83"/>
    </location>
    <ligand>
        <name>L-histidine</name>
        <dbReference type="ChEBI" id="CHEBI:57595"/>
    </ligand>
</feature>
<comment type="caution">
    <text evidence="12">The sequence shown here is derived from an EMBL/GenBank/DDBJ whole genome shotgun (WGS) entry which is preliminary data.</text>
</comment>
<evidence type="ECO:0000256" key="10">
    <source>
        <dbReference type="SAM" id="MobiDB-lite"/>
    </source>
</evidence>
<comment type="subcellular location">
    <subcellularLocation>
        <location evidence="1 8">Cytoplasm</location>
    </subcellularLocation>
</comment>
<comment type="miscellaneous">
    <text evidence="8">This function is generally fulfilled by the C-terminal part of HisG, which is missing in some bacteria such as this one.</text>
</comment>
<dbReference type="CDD" id="cd00773">
    <property type="entry name" value="HisRS-like_core"/>
    <property type="match status" value="1"/>
</dbReference>
<dbReference type="GO" id="GO:0000105">
    <property type="term" value="P:L-histidine biosynthetic process"/>
    <property type="evidence" value="ECO:0007669"/>
    <property type="project" value="UniProtKB-UniRule"/>
</dbReference>
<proteinExistence type="inferred from homology"/>
<evidence type="ECO:0000256" key="2">
    <source>
        <dbReference type="ARBA" id="ARBA00004667"/>
    </source>
</evidence>
<keyword evidence="12" id="KW-0328">Glycosyltransferase</keyword>
<evidence type="ECO:0000256" key="9">
    <source>
        <dbReference type="PIRSR" id="PIRSR001549-1"/>
    </source>
</evidence>
<dbReference type="RefSeq" id="WP_212940383.1">
    <property type="nucleotide sequence ID" value="NZ_BORR01000011.1"/>
</dbReference>
<dbReference type="Pfam" id="PF13393">
    <property type="entry name" value="tRNA-synt_His"/>
    <property type="match status" value="1"/>
</dbReference>
<dbReference type="Proteomes" id="UP000681162">
    <property type="component" value="Unassembled WGS sequence"/>
</dbReference>
<dbReference type="PROSITE" id="PS50862">
    <property type="entry name" value="AA_TRNA_LIGASE_II"/>
    <property type="match status" value="1"/>
</dbReference>
<dbReference type="GO" id="GO:0006427">
    <property type="term" value="P:histidyl-tRNA aminoacylation"/>
    <property type="evidence" value="ECO:0007669"/>
    <property type="project" value="TreeGrafter"/>
</dbReference>
<dbReference type="NCBIfam" id="TIGR00443">
    <property type="entry name" value="hisZ_biosyn_reg"/>
    <property type="match status" value="1"/>
</dbReference>
<dbReference type="InterPro" id="IPR045864">
    <property type="entry name" value="aa-tRNA-synth_II/BPL/LPL"/>
</dbReference>
<feature type="binding site" evidence="9">
    <location>
        <begin position="277"/>
        <end position="278"/>
    </location>
    <ligand>
        <name>L-histidine</name>
        <dbReference type="ChEBI" id="CHEBI:57595"/>
    </ligand>
</feature>
<evidence type="ECO:0000313" key="12">
    <source>
        <dbReference type="EMBL" id="GIO38251.1"/>
    </source>
</evidence>
<dbReference type="PANTHER" id="PTHR43707:SF1">
    <property type="entry name" value="HISTIDINE--TRNA LIGASE, MITOCHONDRIAL-RELATED"/>
    <property type="match status" value="1"/>
</dbReference>
<dbReference type="PANTHER" id="PTHR43707">
    <property type="entry name" value="HISTIDYL-TRNA SYNTHETASE"/>
    <property type="match status" value="1"/>
</dbReference>
<accession>A0A919XTP1</accession>
<dbReference type="NCBIfam" id="NF008941">
    <property type="entry name" value="PRK12292.2-4"/>
    <property type="match status" value="1"/>
</dbReference>
<feature type="region of interest" description="Disordered" evidence="10">
    <location>
        <begin position="374"/>
        <end position="397"/>
    </location>
</feature>
<dbReference type="GO" id="GO:0016757">
    <property type="term" value="F:glycosyltransferase activity"/>
    <property type="evidence" value="ECO:0007669"/>
    <property type="project" value="UniProtKB-KW"/>
</dbReference>
<dbReference type="InterPro" id="IPR006195">
    <property type="entry name" value="aa-tRNA-synth_II"/>
</dbReference>
<comment type="subunit">
    <text evidence="4 8">Heteromultimer composed of HisG and HisZ subunits.</text>
</comment>
<dbReference type="GO" id="GO:0005737">
    <property type="term" value="C:cytoplasm"/>
    <property type="evidence" value="ECO:0007669"/>
    <property type="project" value="UniProtKB-SubCell"/>
</dbReference>
<dbReference type="GO" id="GO:0140096">
    <property type="term" value="F:catalytic activity, acting on a protein"/>
    <property type="evidence" value="ECO:0007669"/>
    <property type="project" value="UniProtKB-ARBA"/>
</dbReference>
<evidence type="ECO:0000256" key="1">
    <source>
        <dbReference type="ARBA" id="ARBA00004496"/>
    </source>
</evidence>
<dbReference type="SUPFAM" id="SSF55681">
    <property type="entry name" value="Class II aaRS and biotin synthetases"/>
    <property type="match status" value="1"/>
</dbReference>
<evidence type="ECO:0000256" key="6">
    <source>
        <dbReference type="ARBA" id="ARBA00022490"/>
    </source>
</evidence>
<keyword evidence="13" id="KW-1185">Reference proteome</keyword>
<gene>
    <name evidence="8 12" type="primary">hisZ</name>
    <name evidence="12" type="ORF">J41TS12_31120</name>
</gene>
<dbReference type="InterPro" id="IPR041715">
    <property type="entry name" value="HisRS-like_core"/>
</dbReference>
<dbReference type="PIRSF" id="PIRSF001549">
    <property type="entry name" value="His-tRNA_synth"/>
    <property type="match status" value="1"/>
</dbReference>
<sequence>MPKPKGFEKPAGVRDYLPHAAEKLRAIERSVLDCMGAWGYRQIITPTMEYYETVGVASSTSDQKLFKLLNNRGTTMVLRSDITAPIARVVASLLKEEPLPLRLSYHANVFRAMEEEAGREAEFFQTGVELVGDDSPEADAEVVALAIESLKAAGVQSFKIALGHVGFLNGLLEEAIPGEGQEDIRAGLKEVLLQRDFVGYREMLTGLALSELQKEELEGILRLRGGKEICSQAIELSGNPEAKHAAEHLCAVWDALEDYGVAEQVMIDLTMIGDFSYYTGMTFEGYAAELGFPVCSGGRYDNLLQQFGRPAPATGFALKTSRILDGVNGIKQERVLPVLLQYDQSRRKEAFAEAARLRSQGQSVILRHMDDEAAARNEEKTQVGSESGKSAPVVGPLGTTYGEVLTFAERKGADPS</sequence>
<keyword evidence="8" id="KW-0028">Amino-acid biosynthesis</keyword>
<dbReference type="Gene3D" id="3.30.930.10">
    <property type="entry name" value="Bira Bifunctional Protein, Domain 2"/>
    <property type="match status" value="1"/>
</dbReference>
<dbReference type="InterPro" id="IPR004516">
    <property type="entry name" value="HisRS/HisZ"/>
</dbReference>
<evidence type="ECO:0000256" key="3">
    <source>
        <dbReference type="ARBA" id="ARBA00005539"/>
    </source>
</evidence>
<comment type="similarity">
    <text evidence="3 8">Belongs to the class-II aminoacyl-tRNA synthetase family. HisZ subfamily.</text>
</comment>
<feature type="binding site" evidence="9">
    <location>
        <position position="129"/>
    </location>
    <ligand>
        <name>L-histidine</name>
        <dbReference type="ChEBI" id="CHEBI:57595"/>
    </ligand>
</feature>
<dbReference type="EMBL" id="BORR01000011">
    <property type="protein sequence ID" value="GIO38251.1"/>
    <property type="molecule type" value="Genomic_DNA"/>
</dbReference>
<feature type="binding site" evidence="9">
    <location>
        <position position="111"/>
    </location>
    <ligand>
        <name>L-histidine</name>
        <dbReference type="ChEBI" id="CHEBI:57595"/>
    </ligand>
</feature>
<evidence type="ECO:0000256" key="5">
    <source>
        <dbReference type="ARBA" id="ARBA00020397"/>
    </source>
</evidence>
<evidence type="ECO:0000256" key="7">
    <source>
        <dbReference type="ARBA" id="ARBA00025246"/>
    </source>
</evidence>
<feature type="domain" description="Aminoacyl-transfer RNA synthetases class-II family profile" evidence="11">
    <location>
        <begin position="27"/>
        <end position="337"/>
    </location>
</feature>
<dbReference type="GO" id="GO:0004821">
    <property type="term" value="F:histidine-tRNA ligase activity"/>
    <property type="evidence" value="ECO:0007669"/>
    <property type="project" value="TreeGrafter"/>
</dbReference>
<evidence type="ECO:0000313" key="13">
    <source>
        <dbReference type="Proteomes" id="UP000681162"/>
    </source>
</evidence>
<keyword evidence="6 8" id="KW-0963">Cytoplasm</keyword>
<dbReference type="AlphaFoldDB" id="A0A919XTP1"/>
<keyword evidence="12" id="KW-0808">Transferase</keyword>
<comment type="pathway">
    <text evidence="2 8">Amino-acid biosynthesis; L-histidine biosynthesis; L-histidine from 5-phospho-alpha-D-ribose 1-diphosphate: step 1/9.</text>
</comment>
<keyword evidence="8" id="KW-0368">Histidine biosynthesis</keyword>
<dbReference type="HAMAP" id="MF_00125">
    <property type="entry name" value="HisZ"/>
    <property type="match status" value="1"/>
</dbReference>
<name>A0A919XTP1_9BACL</name>
<evidence type="ECO:0000256" key="4">
    <source>
        <dbReference type="ARBA" id="ARBA00011496"/>
    </source>
</evidence>
<feature type="binding site" evidence="9">
    <location>
        <position position="125"/>
    </location>
    <ligand>
        <name>L-histidine</name>
        <dbReference type="ChEBI" id="CHEBI:57595"/>
    </ligand>
</feature>
<reference evidence="12 13" key="1">
    <citation type="submission" date="2021-03" db="EMBL/GenBank/DDBJ databases">
        <title>Antimicrobial resistance genes in bacteria isolated from Japanese honey, and their potential for conferring macrolide and lincosamide resistance in the American foulbrood pathogen Paenibacillus larvae.</title>
        <authorList>
            <person name="Okamoto M."/>
            <person name="Kumagai M."/>
            <person name="Kanamori H."/>
            <person name="Takamatsu D."/>
        </authorList>
    </citation>
    <scope>NUCLEOTIDE SEQUENCE [LARGE SCALE GENOMIC DNA]</scope>
    <source>
        <strain evidence="12 13">J41TS12</strain>
    </source>
</reference>
<protein>
    <recommendedName>
        <fullName evidence="5 8">ATP phosphoribosyltransferase regulatory subunit</fullName>
    </recommendedName>
</protein>